<dbReference type="AlphaFoldDB" id="A0A1Q9CSK6"/>
<reference evidence="3 4" key="1">
    <citation type="submission" date="2016-02" db="EMBL/GenBank/DDBJ databases">
        <title>Genome analysis of coral dinoflagellate symbionts highlights evolutionary adaptations to a symbiotic lifestyle.</title>
        <authorList>
            <person name="Aranda M."/>
            <person name="Li Y."/>
            <person name="Liew Y.J."/>
            <person name="Baumgarten S."/>
            <person name="Simakov O."/>
            <person name="Wilson M."/>
            <person name="Piel J."/>
            <person name="Ashoor H."/>
            <person name="Bougouffa S."/>
            <person name="Bajic V.B."/>
            <person name="Ryu T."/>
            <person name="Ravasi T."/>
            <person name="Bayer T."/>
            <person name="Micklem G."/>
            <person name="Kim H."/>
            <person name="Bhak J."/>
            <person name="Lajeunesse T.C."/>
            <person name="Voolstra C.R."/>
        </authorList>
    </citation>
    <scope>NUCLEOTIDE SEQUENCE [LARGE SCALE GENOMIC DNA]</scope>
    <source>
        <strain evidence="3 4">CCMP2467</strain>
    </source>
</reference>
<keyword evidence="2" id="KW-1133">Transmembrane helix</keyword>
<evidence type="ECO:0000313" key="3">
    <source>
        <dbReference type="EMBL" id="OLP85916.1"/>
    </source>
</evidence>
<evidence type="ECO:0000313" key="4">
    <source>
        <dbReference type="Proteomes" id="UP000186817"/>
    </source>
</evidence>
<sequence>MDAPRVPSDFAGVPQHTQLDTSSLSMAITLGSYLIQGTWYIPAMVVTGVGMLFMGLVIFLSTRSAGNRAAREVLKLHSTVALLQQKLEELDLPPLDPASPSLRSKVSYDWEPTLTCIDAKLLQLGQECSYIEKLVQELKSLQTDQKNVDRLVELATKVAETSSQSLEVATRQDKLLTKAATSAQEIPAVNKLVQSLCLDVKKGFQLLETHGDSHLAQQREALHLLQSDHKAQSEKLTKLETLADDAKTADKQLSVDLHVCKESLRQKIETLHSEHKRFEGATNSNFRGINPMVPQSKHLADQCKDMLEYLVRANQADTQHQENLRLSMESTSNAEDRIVRVESLCAGLIDQVNEINELLQQVREAQQLQHEQLVTIVERTPKLPKRSPPPEQTSQQTAQAPTLRLSEHLQPLVRDQRPVIMVGDALSQPLNQFSTQDLLRALLNRGTF</sequence>
<dbReference type="Proteomes" id="UP000186817">
    <property type="component" value="Unassembled WGS sequence"/>
</dbReference>
<keyword evidence="2" id="KW-0472">Membrane</keyword>
<accession>A0A1Q9CSK6</accession>
<organism evidence="3 4">
    <name type="scientific">Symbiodinium microadriaticum</name>
    <name type="common">Dinoflagellate</name>
    <name type="synonym">Zooxanthella microadriatica</name>
    <dbReference type="NCBI Taxonomy" id="2951"/>
    <lineage>
        <taxon>Eukaryota</taxon>
        <taxon>Sar</taxon>
        <taxon>Alveolata</taxon>
        <taxon>Dinophyceae</taxon>
        <taxon>Suessiales</taxon>
        <taxon>Symbiodiniaceae</taxon>
        <taxon>Symbiodinium</taxon>
    </lineage>
</organism>
<evidence type="ECO:0000256" key="1">
    <source>
        <dbReference type="SAM" id="MobiDB-lite"/>
    </source>
</evidence>
<feature type="region of interest" description="Disordered" evidence="1">
    <location>
        <begin position="379"/>
        <end position="404"/>
    </location>
</feature>
<name>A0A1Q9CSK6_SYMMI</name>
<keyword evidence="2" id="KW-0812">Transmembrane</keyword>
<proteinExistence type="predicted"/>
<feature type="transmembrane region" description="Helical" evidence="2">
    <location>
        <begin position="39"/>
        <end position="61"/>
    </location>
</feature>
<gene>
    <name evidence="3" type="ORF">AK812_SmicGene33047</name>
</gene>
<evidence type="ECO:0000256" key="2">
    <source>
        <dbReference type="SAM" id="Phobius"/>
    </source>
</evidence>
<dbReference type="EMBL" id="LSRX01000949">
    <property type="protein sequence ID" value="OLP85916.1"/>
    <property type="molecule type" value="Genomic_DNA"/>
</dbReference>
<comment type="caution">
    <text evidence="3">The sequence shown here is derived from an EMBL/GenBank/DDBJ whole genome shotgun (WGS) entry which is preliminary data.</text>
</comment>
<dbReference type="OrthoDB" id="443947at2759"/>
<protein>
    <submittedName>
        <fullName evidence="3">Uncharacterized protein</fullName>
    </submittedName>
</protein>
<keyword evidence="4" id="KW-1185">Reference proteome</keyword>